<name>A0ABW2YY35_9SPHI</name>
<organism evidence="2 3">
    <name type="scientific">Mucilaginibacter calamicampi</name>
    <dbReference type="NCBI Taxonomy" id="1302352"/>
    <lineage>
        <taxon>Bacteria</taxon>
        <taxon>Pseudomonadati</taxon>
        <taxon>Bacteroidota</taxon>
        <taxon>Sphingobacteriia</taxon>
        <taxon>Sphingobacteriales</taxon>
        <taxon>Sphingobacteriaceae</taxon>
        <taxon>Mucilaginibacter</taxon>
    </lineage>
</organism>
<gene>
    <name evidence="2" type="ORF">ACFQZS_14725</name>
</gene>
<evidence type="ECO:0000256" key="1">
    <source>
        <dbReference type="SAM" id="SignalP"/>
    </source>
</evidence>
<keyword evidence="1" id="KW-0732">Signal</keyword>
<accession>A0ABW2YY35</accession>
<protein>
    <recommendedName>
        <fullName evidence="4">Peptidase MA superfamily protein</fullName>
    </recommendedName>
</protein>
<feature type="chain" id="PRO_5045418500" description="Peptidase MA superfamily protein" evidence="1">
    <location>
        <begin position="19"/>
        <end position="367"/>
    </location>
</feature>
<evidence type="ECO:0008006" key="4">
    <source>
        <dbReference type="Google" id="ProtNLM"/>
    </source>
</evidence>
<dbReference type="EMBL" id="JBHTHU010000019">
    <property type="protein sequence ID" value="MFD0751402.1"/>
    <property type="molecule type" value="Genomic_DNA"/>
</dbReference>
<feature type="signal peptide" evidence="1">
    <location>
        <begin position="1"/>
        <end position="18"/>
    </location>
</feature>
<reference evidence="3" key="1">
    <citation type="journal article" date="2019" name="Int. J. Syst. Evol. Microbiol.">
        <title>The Global Catalogue of Microorganisms (GCM) 10K type strain sequencing project: providing services to taxonomists for standard genome sequencing and annotation.</title>
        <authorList>
            <consortium name="The Broad Institute Genomics Platform"/>
            <consortium name="The Broad Institute Genome Sequencing Center for Infectious Disease"/>
            <person name="Wu L."/>
            <person name="Ma J."/>
        </authorList>
    </citation>
    <scope>NUCLEOTIDE SEQUENCE [LARGE SCALE GENOMIC DNA]</scope>
    <source>
        <strain evidence="3">CCUG 63418</strain>
    </source>
</reference>
<proteinExistence type="predicted"/>
<comment type="caution">
    <text evidence="2">The sequence shown here is derived from an EMBL/GenBank/DDBJ whole genome shotgun (WGS) entry which is preliminary data.</text>
</comment>
<sequence length="367" mass="42493">MKPLLSFISILLAANSYAQIYLNPGVDTSLTEVKQALRFYNKYVADFNGKAIPDMAKYWPQSELKLRKVPDQMIYAINDYPLYSMGCRLTILYIRPTANYVHIKTQFSVPDSQKNVMTMAITNYYVAFDKIHEPYFKNPMTEALAKWRTKTVRNIIYHYPPYHIFNAKRADTLVRNIAGLEKEWGLKPININYYLANNKDELYQVQGFDYTVMMGNKAAPSGKSDDKDNQVFCGGLGENYFHEVVHLYLNHLYPKSPLQEGLAVFYAGSMGHSVKWHLKRVTQYLNKHPEADLTDVDNFWYTDPFTNPSSAIQGMICSMVFKKEGVPGLKRLMQYNSYKDIFKKEFNIDKEQINAFLRKSIADESVK</sequence>
<keyword evidence="3" id="KW-1185">Reference proteome</keyword>
<evidence type="ECO:0000313" key="2">
    <source>
        <dbReference type="EMBL" id="MFD0751402.1"/>
    </source>
</evidence>
<evidence type="ECO:0000313" key="3">
    <source>
        <dbReference type="Proteomes" id="UP001596958"/>
    </source>
</evidence>
<dbReference type="Proteomes" id="UP001596958">
    <property type="component" value="Unassembled WGS sequence"/>
</dbReference>